<dbReference type="RefSeq" id="WP_138283499.1">
    <property type="nucleotide sequence ID" value="NZ_BMGE01000004.1"/>
</dbReference>
<dbReference type="AlphaFoldDB" id="A0A5R9K6N3"/>
<keyword evidence="3" id="KW-1185">Reference proteome</keyword>
<feature type="domain" description="Luciferase-like" evidence="1">
    <location>
        <begin position="5"/>
        <end position="232"/>
    </location>
</feature>
<evidence type="ECO:0000313" key="2">
    <source>
        <dbReference type="EMBL" id="TLU89439.1"/>
    </source>
</evidence>
<dbReference type="EMBL" id="VCEI01000030">
    <property type="protein sequence ID" value="TLU89439.1"/>
    <property type="molecule type" value="Genomic_DNA"/>
</dbReference>
<dbReference type="SUPFAM" id="SSF51679">
    <property type="entry name" value="Bacterial luciferase-like"/>
    <property type="match status" value="1"/>
</dbReference>
<reference evidence="2 3" key="1">
    <citation type="submission" date="2019-05" db="EMBL/GenBank/DDBJ databases">
        <authorList>
            <person name="Qu J.-H."/>
        </authorList>
    </citation>
    <scope>NUCLEOTIDE SEQUENCE [LARGE SCALE GENOMIC DNA]</scope>
    <source>
        <strain evidence="2 3">Z12</strain>
    </source>
</reference>
<dbReference type="PANTHER" id="PTHR30137">
    <property type="entry name" value="LUCIFERASE-LIKE MONOOXYGENASE"/>
    <property type="match status" value="1"/>
</dbReference>
<name>A0A5R9K6N3_9BACT</name>
<dbReference type="GO" id="GO:0016705">
    <property type="term" value="F:oxidoreductase activity, acting on paired donors, with incorporation or reduction of molecular oxygen"/>
    <property type="evidence" value="ECO:0007669"/>
    <property type="project" value="InterPro"/>
</dbReference>
<evidence type="ECO:0000259" key="1">
    <source>
        <dbReference type="Pfam" id="PF00296"/>
    </source>
</evidence>
<dbReference type="Proteomes" id="UP000309788">
    <property type="component" value="Unassembled WGS sequence"/>
</dbReference>
<protein>
    <submittedName>
        <fullName evidence="2">LLM class flavin-dependent oxidoreductase</fullName>
    </submittedName>
</protein>
<dbReference type="Pfam" id="PF00296">
    <property type="entry name" value="Bac_luciferase"/>
    <property type="match status" value="1"/>
</dbReference>
<dbReference type="Gene3D" id="3.20.20.30">
    <property type="entry name" value="Luciferase-like domain"/>
    <property type="match status" value="1"/>
</dbReference>
<dbReference type="OrthoDB" id="9780518at2"/>
<gene>
    <name evidence="2" type="ORF">FEM55_22115</name>
</gene>
<dbReference type="GO" id="GO:0005829">
    <property type="term" value="C:cytosol"/>
    <property type="evidence" value="ECO:0007669"/>
    <property type="project" value="TreeGrafter"/>
</dbReference>
<evidence type="ECO:0000313" key="3">
    <source>
        <dbReference type="Proteomes" id="UP000309788"/>
    </source>
</evidence>
<organism evidence="2 3">
    <name type="scientific">Dyadobacter sediminis</name>
    <dbReference type="NCBI Taxonomy" id="1493691"/>
    <lineage>
        <taxon>Bacteria</taxon>
        <taxon>Pseudomonadati</taxon>
        <taxon>Bacteroidota</taxon>
        <taxon>Cytophagia</taxon>
        <taxon>Cytophagales</taxon>
        <taxon>Spirosomataceae</taxon>
        <taxon>Dyadobacter</taxon>
    </lineage>
</organism>
<comment type="caution">
    <text evidence="2">The sequence shown here is derived from an EMBL/GenBank/DDBJ whole genome shotgun (WGS) entry which is preliminary data.</text>
</comment>
<dbReference type="InterPro" id="IPR050766">
    <property type="entry name" value="Bact_Lucif_Oxidored"/>
</dbReference>
<accession>A0A5R9K6N3</accession>
<sequence>MKPIRIGLMDFGQRSPHLNSMLKLQNMIDYAVAGEEMGFDKFWLGEHHMPKPTLTYNNPTNLVPVLAGYTKTMSIGTAGTLLCIHNPYHIASSYKFFNSVFPNRIELGFANGMPYQAISMHSTGKKNEDAFYEFEKKVNETVSLLRNEEEYFKNEGIVLPPYKGLLPELWTLGSSENSFRRALNLGTNLCIWTSREFKSEQKERLDVFRQRFFELHGRHPQIRSVVIGICHPSRRKSLQIARAQNDDEKMPYGDVQSFYDFIQQYRSFFDLHDFMFFNGILDPRYRMQGVEKLKQLLS</sequence>
<dbReference type="InterPro" id="IPR011251">
    <property type="entry name" value="Luciferase-like_dom"/>
</dbReference>
<proteinExistence type="predicted"/>
<dbReference type="PANTHER" id="PTHR30137:SF6">
    <property type="entry name" value="LUCIFERASE-LIKE MONOOXYGENASE"/>
    <property type="match status" value="1"/>
</dbReference>
<dbReference type="InterPro" id="IPR036661">
    <property type="entry name" value="Luciferase-like_sf"/>
</dbReference>